<accession>A0ABY5NJ26</accession>
<evidence type="ECO:0000313" key="3">
    <source>
        <dbReference type="Proteomes" id="UP001054811"/>
    </source>
</evidence>
<proteinExistence type="predicted"/>
<sequence length="190" mass="20178">MPCSIRLRPDAWAALFPGDTPVRVNEVPDWSDRQWRSFDAAAADQLGKAVVTATATLSPVTPPSPSGHPLTRAITALATRELPPDRQGPRGDRGEKIPIDDERLTAALDRRTGSLPPREAPSAGGAALDPSALLAAFHAVRGYYTRPEAQTAYQEAPTTASAPMPVPGAEFHERVAHLGDHPAPCAPSAW</sequence>
<dbReference type="Proteomes" id="UP001054811">
    <property type="component" value="Chromosome"/>
</dbReference>
<name>A0ABY5NJ26_9MICO</name>
<feature type="compositionally biased region" description="Basic and acidic residues" evidence="1">
    <location>
        <begin position="82"/>
        <end position="105"/>
    </location>
</feature>
<gene>
    <name evidence="2" type="ORF">L2X98_33290</name>
</gene>
<organism evidence="2 3">
    <name type="scientific">Microbacterium elymi</name>
    <dbReference type="NCBI Taxonomy" id="2909587"/>
    <lineage>
        <taxon>Bacteria</taxon>
        <taxon>Bacillati</taxon>
        <taxon>Actinomycetota</taxon>
        <taxon>Actinomycetes</taxon>
        <taxon>Micrococcales</taxon>
        <taxon>Microbacteriaceae</taxon>
        <taxon>Microbacterium</taxon>
    </lineage>
</organism>
<keyword evidence="3" id="KW-1185">Reference proteome</keyword>
<dbReference type="RefSeq" id="WP_259611682.1">
    <property type="nucleotide sequence ID" value="NZ_CP091139.2"/>
</dbReference>
<protein>
    <submittedName>
        <fullName evidence="2">Uncharacterized protein</fullName>
    </submittedName>
</protein>
<dbReference type="EMBL" id="CP091139">
    <property type="protein sequence ID" value="UUT35131.1"/>
    <property type="molecule type" value="Genomic_DNA"/>
</dbReference>
<evidence type="ECO:0000256" key="1">
    <source>
        <dbReference type="SAM" id="MobiDB-lite"/>
    </source>
</evidence>
<evidence type="ECO:0000313" key="2">
    <source>
        <dbReference type="EMBL" id="UUT35131.1"/>
    </source>
</evidence>
<reference evidence="2" key="1">
    <citation type="submission" date="2022-01" db="EMBL/GenBank/DDBJ databases">
        <title>Microbacterium eymi and Microbacterium rhizovicinus sp. nov., isolated from the rhizospheric soil of Elymus tsukushiensis, a plant native to the Dokdo Islands, Republic of Korea.</title>
        <authorList>
            <person name="Hwang Y.J."/>
        </authorList>
    </citation>
    <scope>NUCLEOTIDE SEQUENCE</scope>
    <source>
        <strain evidence="2">KUDC0405</strain>
    </source>
</reference>
<feature type="region of interest" description="Disordered" evidence="1">
    <location>
        <begin position="79"/>
        <end position="105"/>
    </location>
</feature>